<gene>
    <name evidence="7" type="ORF">SAMN05660964_02296</name>
</gene>
<keyword evidence="8" id="KW-1185">Reference proteome</keyword>
<evidence type="ECO:0000313" key="8">
    <source>
        <dbReference type="Proteomes" id="UP000199397"/>
    </source>
</evidence>
<feature type="transmembrane region" description="Helical" evidence="6">
    <location>
        <begin position="390"/>
        <end position="408"/>
    </location>
</feature>
<dbReference type="STRING" id="525918.SAMN05660964_02296"/>
<feature type="transmembrane region" description="Helical" evidence="6">
    <location>
        <begin position="78"/>
        <end position="102"/>
    </location>
</feature>
<feature type="transmembrane region" description="Helical" evidence="6">
    <location>
        <begin position="365"/>
        <end position="384"/>
    </location>
</feature>
<dbReference type="AlphaFoldDB" id="A0A1H4DLJ9"/>
<dbReference type="PANTHER" id="PTHR30250:SF11">
    <property type="entry name" value="O-ANTIGEN TRANSPORTER-RELATED"/>
    <property type="match status" value="1"/>
</dbReference>
<dbReference type="Proteomes" id="UP000199397">
    <property type="component" value="Unassembled WGS sequence"/>
</dbReference>
<name>A0A1H4DLJ9_9GAMM</name>
<evidence type="ECO:0000256" key="2">
    <source>
        <dbReference type="ARBA" id="ARBA00022475"/>
    </source>
</evidence>
<evidence type="ECO:0000256" key="1">
    <source>
        <dbReference type="ARBA" id="ARBA00004651"/>
    </source>
</evidence>
<feature type="transmembrane region" description="Helical" evidence="6">
    <location>
        <begin position="299"/>
        <end position="317"/>
    </location>
</feature>
<evidence type="ECO:0000256" key="3">
    <source>
        <dbReference type="ARBA" id="ARBA00022692"/>
    </source>
</evidence>
<protein>
    <submittedName>
        <fullName evidence="7">Membrane protein involved in the export of O-antigen and teichoic acid</fullName>
    </submittedName>
</protein>
<evidence type="ECO:0000313" key="7">
    <source>
        <dbReference type="EMBL" id="SEA73457.1"/>
    </source>
</evidence>
<evidence type="ECO:0000256" key="6">
    <source>
        <dbReference type="SAM" id="Phobius"/>
    </source>
</evidence>
<feature type="transmembrane region" description="Helical" evidence="6">
    <location>
        <begin position="12"/>
        <end position="35"/>
    </location>
</feature>
<evidence type="ECO:0000256" key="5">
    <source>
        <dbReference type="ARBA" id="ARBA00023136"/>
    </source>
</evidence>
<feature type="transmembrane region" description="Helical" evidence="6">
    <location>
        <begin position="242"/>
        <end position="263"/>
    </location>
</feature>
<feature type="transmembrane region" description="Helical" evidence="6">
    <location>
        <begin position="337"/>
        <end position="358"/>
    </location>
</feature>
<feature type="transmembrane region" description="Helical" evidence="6">
    <location>
        <begin position="118"/>
        <end position="139"/>
    </location>
</feature>
<proteinExistence type="predicted"/>
<reference evidence="7 8" key="1">
    <citation type="submission" date="2016-10" db="EMBL/GenBank/DDBJ databases">
        <authorList>
            <person name="de Groot N.N."/>
        </authorList>
    </citation>
    <scope>NUCLEOTIDE SEQUENCE [LARGE SCALE GENOMIC DNA]</scope>
    <source>
        <strain evidence="7 8">DSM 21228</strain>
    </source>
</reference>
<dbReference type="InterPro" id="IPR050833">
    <property type="entry name" value="Poly_Biosynth_Transport"/>
</dbReference>
<keyword evidence="4 6" id="KW-1133">Transmembrane helix</keyword>
<accession>A0A1H4DLJ9</accession>
<keyword evidence="5 6" id="KW-0472">Membrane</keyword>
<evidence type="ECO:0000256" key="4">
    <source>
        <dbReference type="ARBA" id="ARBA00022989"/>
    </source>
</evidence>
<feature type="transmembrane region" description="Helical" evidence="6">
    <location>
        <begin position="160"/>
        <end position="179"/>
    </location>
</feature>
<keyword evidence="2" id="KW-1003">Cell membrane</keyword>
<dbReference type="Pfam" id="PF13440">
    <property type="entry name" value="Polysacc_synt_3"/>
    <property type="match status" value="1"/>
</dbReference>
<feature type="transmembrane region" description="Helical" evidence="6">
    <location>
        <begin position="47"/>
        <end position="66"/>
    </location>
</feature>
<dbReference type="GO" id="GO:0005886">
    <property type="term" value="C:plasma membrane"/>
    <property type="evidence" value="ECO:0007669"/>
    <property type="project" value="UniProtKB-SubCell"/>
</dbReference>
<dbReference type="PANTHER" id="PTHR30250">
    <property type="entry name" value="PST FAMILY PREDICTED COLANIC ACID TRANSPORTER"/>
    <property type="match status" value="1"/>
</dbReference>
<keyword evidence="3 6" id="KW-0812">Transmembrane</keyword>
<sequence>MKRFLPQSEFGRNVVTLMTGTVIAQAIPIAISPILTRLYSPEEFGLFALYMGLAAILSVIVTGRYEQAIMLPADDDDAANLVVLSVAITVIISLLVLLLIFLSSSNIASALEKPEIEAWLFLLPVTIFLTGIYQTLNYWNNRKKQYKTLAKNRIYQSTTMSIAHIGGGFISGSGIFLIFGDLIGKFTSAFFLALNTFKKDSSSFIDIKKDKQISLAKRYKKFPIFDTGAALANVSSYQIQNILFPIFYGLSSAGFYFLVLRVLQAPLSLISTSLTDVYKQKLTDPKTTDDDLKRYYKKMFVFLFSIGLPPLVLFMFIGEELFSFVFGSEWRVAGEYAVMLAPMFFIKFIASPLSYFLYLKEKQEANIIMQTLFIITSVYAITYMDSISTTIYFISFAFSIVYILYIIYSARLAKIF</sequence>
<dbReference type="EMBL" id="FNQP01000012">
    <property type="protein sequence ID" value="SEA73457.1"/>
    <property type="molecule type" value="Genomic_DNA"/>
</dbReference>
<comment type="subcellular location">
    <subcellularLocation>
        <location evidence="1">Cell membrane</location>
        <topology evidence="1">Multi-pass membrane protein</topology>
    </subcellularLocation>
</comment>
<organism evidence="7 8">
    <name type="scientific">Thiothrix caldifontis</name>
    <dbReference type="NCBI Taxonomy" id="525918"/>
    <lineage>
        <taxon>Bacteria</taxon>
        <taxon>Pseudomonadati</taxon>
        <taxon>Pseudomonadota</taxon>
        <taxon>Gammaproteobacteria</taxon>
        <taxon>Thiotrichales</taxon>
        <taxon>Thiotrichaceae</taxon>
        <taxon>Thiothrix</taxon>
    </lineage>
</organism>